<dbReference type="GO" id="GO:0008137">
    <property type="term" value="F:NADH dehydrogenase (ubiquinone) activity"/>
    <property type="evidence" value="ECO:0007669"/>
    <property type="project" value="UniProtKB-EC"/>
</dbReference>
<name>A0A6B9ITF6_9HEMI</name>
<evidence type="ECO:0000256" key="1">
    <source>
        <dbReference type="ARBA" id="ARBA00003257"/>
    </source>
</evidence>
<evidence type="ECO:0000256" key="12">
    <source>
        <dbReference type="ARBA" id="ARBA00022989"/>
    </source>
</evidence>
<evidence type="ECO:0000256" key="3">
    <source>
        <dbReference type="ARBA" id="ARBA00007012"/>
    </source>
</evidence>
<dbReference type="AlphaFoldDB" id="A0A6B9ITF6"/>
<evidence type="ECO:0000256" key="5">
    <source>
        <dbReference type="ARBA" id="ARBA00021008"/>
    </source>
</evidence>
<protein>
    <recommendedName>
        <fullName evidence="5 18">NADH-ubiquinone oxidoreductase chain 2</fullName>
        <ecNumber evidence="4 18">7.1.1.2</ecNumber>
    </recommendedName>
</protein>
<comment type="subcellular location">
    <subcellularLocation>
        <location evidence="2 18">Mitochondrion inner membrane</location>
        <topology evidence="2 18">Multi-pass membrane protein</topology>
    </subcellularLocation>
</comment>
<evidence type="ECO:0000256" key="6">
    <source>
        <dbReference type="ARBA" id="ARBA00022448"/>
    </source>
</evidence>
<organism evidence="20">
    <name type="scientific">Phalantus geniculatus</name>
    <dbReference type="NCBI Taxonomy" id="1524594"/>
    <lineage>
        <taxon>Eukaryota</taxon>
        <taxon>Metazoa</taxon>
        <taxon>Ecdysozoa</taxon>
        <taxon>Arthropoda</taxon>
        <taxon>Hexapoda</taxon>
        <taxon>Insecta</taxon>
        <taxon>Pterygota</taxon>
        <taxon>Neoptera</taxon>
        <taxon>Paraneoptera</taxon>
        <taxon>Hemiptera</taxon>
        <taxon>Heteroptera</taxon>
        <taxon>Panheteroptera</taxon>
        <taxon>Cimicomorpha</taxon>
        <taxon>Reduviidae</taxon>
        <taxon>Peiratinae</taxon>
        <taxon>Phalantus</taxon>
    </lineage>
</organism>
<geneLocation type="mitochondrion" evidence="20"/>
<dbReference type="InterPro" id="IPR003917">
    <property type="entry name" value="NADH_UbQ_OxRdtase_chain2"/>
</dbReference>
<comment type="similarity">
    <text evidence="3 18">Belongs to the complex I subunit 2 family.</text>
</comment>
<proteinExistence type="inferred from homology"/>
<dbReference type="PRINTS" id="PR01436">
    <property type="entry name" value="NADHDHGNASE2"/>
</dbReference>
<evidence type="ECO:0000256" key="9">
    <source>
        <dbReference type="ARBA" id="ARBA00022792"/>
    </source>
</evidence>
<evidence type="ECO:0000256" key="13">
    <source>
        <dbReference type="ARBA" id="ARBA00023027"/>
    </source>
</evidence>
<evidence type="ECO:0000256" key="8">
    <source>
        <dbReference type="ARBA" id="ARBA00022692"/>
    </source>
</evidence>
<dbReference type="EC" id="7.1.1.2" evidence="4 18"/>
<feature type="domain" description="NADH:quinone oxidoreductase/Mrp antiporter transmembrane" evidence="19">
    <location>
        <begin position="22"/>
        <end position="282"/>
    </location>
</feature>
<dbReference type="Pfam" id="PF00361">
    <property type="entry name" value="Proton_antipo_M"/>
    <property type="match status" value="1"/>
</dbReference>
<gene>
    <name evidence="20" type="primary">ND2</name>
</gene>
<comment type="catalytic activity">
    <reaction evidence="17 18">
        <text>a ubiquinone + NADH + 5 H(+)(in) = a ubiquinol + NAD(+) + 4 H(+)(out)</text>
        <dbReference type="Rhea" id="RHEA:29091"/>
        <dbReference type="Rhea" id="RHEA-COMP:9565"/>
        <dbReference type="Rhea" id="RHEA-COMP:9566"/>
        <dbReference type="ChEBI" id="CHEBI:15378"/>
        <dbReference type="ChEBI" id="CHEBI:16389"/>
        <dbReference type="ChEBI" id="CHEBI:17976"/>
        <dbReference type="ChEBI" id="CHEBI:57540"/>
        <dbReference type="ChEBI" id="CHEBI:57945"/>
        <dbReference type="EC" id="7.1.1.2"/>
    </reaction>
</comment>
<evidence type="ECO:0000256" key="10">
    <source>
        <dbReference type="ARBA" id="ARBA00022967"/>
    </source>
</evidence>
<evidence type="ECO:0000256" key="15">
    <source>
        <dbReference type="ARBA" id="ARBA00023128"/>
    </source>
</evidence>
<keyword evidence="10 18" id="KW-1278">Translocase</keyword>
<feature type="transmembrane region" description="Helical" evidence="18">
    <location>
        <begin position="235"/>
        <end position="254"/>
    </location>
</feature>
<evidence type="ECO:0000256" key="11">
    <source>
        <dbReference type="ARBA" id="ARBA00022982"/>
    </source>
</evidence>
<feature type="transmembrane region" description="Helical" evidence="18">
    <location>
        <begin position="56"/>
        <end position="79"/>
    </location>
</feature>
<evidence type="ECO:0000256" key="4">
    <source>
        <dbReference type="ARBA" id="ARBA00012944"/>
    </source>
</evidence>
<dbReference type="PANTHER" id="PTHR46552">
    <property type="entry name" value="NADH-UBIQUINONE OXIDOREDUCTASE CHAIN 2"/>
    <property type="match status" value="1"/>
</dbReference>
<evidence type="ECO:0000256" key="7">
    <source>
        <dbReference type="ARBA" id="ARBA00022660"/>
    </source>
</evidence>
<comment type="function">
    <text evidence="18">Core subunit of the mitochondrial membrane respiratory chain NADH dehydrogenase (Complex I) which catalyzes electron transfer from NADH through the respiratory chain, using ubiquinone as an electron acceptor. Essential for the catalytic activity and assembly of complex I.</text>
</comment>
<evidence type="ECO:0000256" key="18">
    <source>
        <dbReference type="RuleBase" id="RU003403"/>
    </source>
</evidence>
<dbReference type="InterPro" id="IPR001750">
    <property type="entry name" value="ND/Mrp_TM"/>
</dbReference>
<dbReference type="InterPro" id="IPR050175">
    <property type="entry name" value="Complex_I_Subunit_2"/>
</dbReference>
<dbReference type="PANTHER" id="PTHR46552:SF1">
    <property type="entry name" value="NADH-UBIQUINONE OXIDOREDUCTASE CHAIN 2"/>
    <property type="match status" value="1"/>
</dbReference>
<evidence type="ECO:0000259" key="19">
    <source>
        <dbReference type="Pfam" id="PF00361"/>
    </source>
</evidence>
<keyword evidence="12 18" id="KW-1133">Transmembrane helix</keyword>
<keyword evidence="14 18" id="KW-0830">Ubiquinone</keyword>
<accession>A0A6B9ITF6</accession>
<evidence type="ECO:0000313" key="20">
    <source>
        <dbReference type="EMBL" id="QGZ10089.1"/>
    </source>
</evidence>
<keyword evidence="9 18" id="KW-0999">Mitochondrion inner membrane</keyword>
<keyword evidence="6" id="KW-0813">Transport</keyword>
<keyword evidence="7 18" id="KW-0679">Respiratory chain</keyword>
<feature type="transmembrane region" description="Helical" evidence="18">
    <location>
        <begin position="7"/>
        <end position="28"/>
    </location>
</feature>
<dbReference type="GO" id="GO:0006120">
    <property type="term" value="P:mitochondrial electron transport, NADH to ubiquinone"/>
    <property type="evidence" value="ECO:0007669"/>
    <property type="project" value="InterPro"/>
</dbReference>
<keyword evidence="15 18" id="KW-0496">Mitochondrion</keyword>
<evidence type="ECO:0000256" key="16">
    <source>
        <dbReference type="ARBA" id="ARBA00023136"/>
    </source>
</evidence>
<dbReference type="GO" id="GO:0005743">
    <property type="term" value="C:mitochondrial inner membrane"/>
    <property type="evidence" value="ECO:0007669"/>
    <property type="project" value="UniProtKB-SubCell"/>
</dbReference>
<sequence>MNASKLLFMTTMMIGTILVISSENWLGIWMGLEMNMLSFIPIIFEGKKTNSAESCMIYFLIQSISSMFMLMLVLTDLSLTMLPYMEDKLKNIMLLSSIMIKLGVPPFHFWFPEIVKKMEWTNSLILMTWQKVAPLTILSYLLINSPYTPMLIMLSVIVGAMGGLNQTSIHKIMAFSSINHMGWMIACMKLNNSLWMGYLAIYSLILIMMVYIFQKHSISYINQLYLCSSSMSEKSLIIILFMSLGGLPPFLGFLPKWMVIQVMVVYNTYPTLIIMVLSSLITLFYYLRMINSNLLIYSSSWKWNMQANNQVMSNKLSIFLILLNMSLPLILIFML</sequence>
<keyword evidence="8 18" id="KW-0812">Transmembrane</keyword>
<evidence type="ECO:0000256" key="14">
    <source>
        <dbReference type="ARBA" id="ARBA00023075"/>
    </source>
</evidence>
<evidence type="ECO:0000256" key="17">
    <source>
        <dbReference type="ARBA" id="ARBA00049551"/>
    </source>
</evidence>
<feature type="transmembrane region" description="Helical" evidence="18">
    <location>
        <begin position="193"/>
        <end position="214"/>
    </location>
</feature>
<evidence type="ECO:0000256" key="2">
    <source>
        <dbReference type="ARBA" id="ARBA00004448"/>
    </source>
</evidence>
<keyword evidence="13 18" id="KW-0520">NAD</keyword>
<feature type="transmembrane region" description="Helical" evidence="18">
    <location>
        <begin position="316"/>
        <end position="334"/>
    </location>
</feature>
<dbReference type="EMBL" id="MF806068">
    <property type="protein sequence ID" value="QGZ10089.1"/>
    <property type="molecule type" value="Genomic_DNA"/>
</dbReference>
<feature type="transmembrane region" description="Helical" evidence="18">
    <location>
        <begin position="266"/>
        <end position="287"/>
    </location>
</feature>
<reference evidence="20" key="1">
    <citation type="submission" date="2017-09" db="EMBL/GenBank/DDBJ databases">
        <authorList>
            <person name="Song F."/>
            <person name="Li H."/>
            <person name="Cai W.Z."/>
        </authorList>
    </citation>
    <scope>NUCLEOTIDE SEQUENCE</scope>
</reference>
<keyword evidence="11 18" id="KW-0249">Electron transport</keyword>
<feature type="transmembrane region" description="Helical" evidence="18">
    <location>
        <begin position="150"/>
        <end position="173"/>
    </location>
</feature>
<keyword evidence="16 18" id="KW-0472">Membrane</keyword>
<feature type="transmembrane region" description="Helical" evidence="18">
    <location>
        <begin position="91"/>
        <end position="111"/>
    </location>
</feature>
<comment type="function">
    <text evidence="1">Core subunit of the mitochondrial membrane respiratory chain NADH dehydrogenase (Complex I) that is believed to belong to the minimal assembly required for catalysis. Complex I functions in the transfer of electrons from NADH to the respiratory chain. The immediate electron acceptor for the enzyme is believed to be ubiquinone.</text>
</comment>